<gene>
    <name evidence="1" type="ORF">ET33_03410</name>
</gene>
<comment type="caution">
    <text evidence="1">The sequence shown here is derived from an EMBL/GenBank/DDBJ whole genome shotgun (WGS) entry which is preliminary data.</text>
</comment>
<name>A0A081P4Z6_9BACL</name>
<proteinExistence type="predicted"/>
<dbReference type="AlphaFoldDB" id="A0A081P4Z6"/>
<keyword evidence="2" id="KW-1185">Reference proteome</keyword>
<accession>A0A081P4Z6</accession>
<protein>
    <submittedName>
        <fullName evidence="1">Uncharacterized protein</fullName>
    </submittedName>
</protein>
<sequence length="70" mass="7566">MILNVLVICFAGISICVLLKPSSEKRHKQSEPSAIVADERPAFELAAVHLNELSAAPRQQLGSESVPLNK</sequence>
<dbReference type="EMBL" id="JNVM01000010">
    <property type="protein sequence ID" value="KEQ25769.1"/>
    <property type="molecule type" value="Genomic_DNA"/>
</dbReference>
<organism evidence="1 2">
    <name type="scientific">Paenibacillus tyrfis</name>
    <dbReference type="NCBI Taxonomy" id="1501230"/>
    <lineage>
        <taxon>Bacteria</taxon>
        <taxon>Bacillati</taxon>
        <taxon>Bacillota</taxon>
        <taxon>Bacilli</taxon>
        <taxon>Bacillales</taxon>
        <taxon>Paenibacillaceae</taxon>
        <taxon>Paenibacillus</taxon>
    </lineage>
</organism>
<dbReference type="OrthoDB" id="9888172at2"/>
<dbReference type="Proteomes" id="UP000028123">
    <property type="component" value="Unassembled WGS sequence"/>
</dbReference>
<dbReference type="RefSeq" id="WP_036682385.1">
    <property type="nucleotide sequence ID" value="NZ_JNVM01000010.1"/>
</dbReference>
<evidence type="ECO:0000313" key="1">
    <source>
        <dbReference type="EMBL" id="KEQ25769.1"/>
    </source>
</evidence>
<evidence type="ECO:0000313" key="2">
    <source>
        <dbReference type="Proteomes" id="UP000028123"/>
    </source>
</evidence>
<reference evidence="1 2" key="1">
    <citation type="submission" date="2014-06" db="EMBL/GenBank/DDBJ databases">
        <title>Draft genome sequence of Paenibacillus sp. MSt1.</title>
        <authorList>
            <person name="Aw Y.K."/>
            <person name="Ong K.S."/>
            <person name="Gan H.M."/>
            <person name="Lee S.M."/>
        </authorList>
    </citation>
    <scope>NUCLEOTIDE SEQUENCE [LARGE SCALE GENOMIC DNA]</scope>
    <source>
        <strain evidence="1 2">MSt1</strain>
    </source>
</reference>